<evidence type="ECO:0000259" key="6">
    <source>
        <dbReference type="Pfam" id="PF00496"/>
    </source>
</evidence>
<dbReference type="InterPro" id="IPR000914">
    <property type="entry name" value="SBP_5_dom"/>
</dbReference>
<comment type="similarity">
    <text evidence="2">Belongs to the bacterial solute-binding protein 5 family.</text>
</comment>
<evidence type="ECO:0000313" key="8">
    <source>
        <dbReference type="Proteomes" id="UP000436694"/>
    </source>
</evidence>
<dbReference type="PROSITE" id="PS51318">
    <property type="entry name" value="TAT"/>
    <property type="match status" value="1"/>
</dbReference>
<keyword evidence="3" id="KW-0813">Transport</keyword>
<feature type="domain" description="Solute-binding protein family 5" evidence="6">
    <location>
        <begin position="68"/>
        <end position="225"/>
    </location>
</feature>
<dbReference type="Gene3D" id="3.40.190.10">
    <property type="entry name" value="Periplasmic binding protein-like II"/>
    <property type="match status" value="1"/>
</dbReference>
<evidence type="ECO:0000256" key="3">
    <source>
        <dbReference type="ARBA" id="ARBA00022448"/>
    </source>
</evidence>
<dbReference type="InterPro" id="IPR039424">
    <property type="entry name" value="SBP_5"/>
</dbReference>
<organism evidence="7 8">
    <name type="scientific">Tritonibacter aquimaris</name>
    <dbReference type="NCBI Taxonomy" id="2663379"/>
    <lineage>
        <taxon>Bacteria</taxon>
        <taxon>Pseudomonadati</taxon>
        <taxon>Pseudomonadota</taxon>
        <taxon>Alphaproteobacteria</taxon>
        <taxon>Rhodobacterales</taxon>
        <taxon>Paracoccaceae</taxon>
        <taxon>Tritonibacter</taxon>
    </lineage>
</organism>
<dbReference type="PANTHER" id="PTHR30290">
    <property type="entry name" value="PERIPLASMIC BINDING COMPONENT OF ABC TRANSPORTER"/>
    <property type="match status" value="1"/>
</dbReference>
<dbReference type="AlphaFoldDB" id="A0A844AV72"/>
<dbReference type="PANTHER" id="PTHR30290:SF9">
    <property type="entry name" value="OLIGOPEPTIDE-BINDING PROTEIN APPA"/>
    <property type="match status" value="1"/>
</dbReference>
<evidence type="ECO:0000313" key="7">
    <source>
        <dbReference type="EMBL" id="MQY41901.1"/>
    </source>
</evidence>
<dbReference type="Pfam" id="PF00496">
    <property type="entry name" value="SBP_bac_5"/>
    <property type="match status" value="1"/>
</dbReference>
<evidence type="ECO:0000256" key="2">
    <source>
        <dbReference type="ARBA" id="ARBA00005695"/>
    </source>
</evidence>
<dbReference type="GO" id="GO:0015833">
    <property type="term" value="P:peptide transport"/>
    <property type="evidence" value="ECO:0007669"/>
    <property type="project" value="TreeGrafter"/>
</dbReference>
<dbReference type="EMBL" id="WIXK01000002">
    <property type="protein sequence ID" value="MQY41901.1"/>
    <property type="molecule type" value="Genomic_DNA"/>
</dbReference>
<keyword evidence="8" id="KW-1185">Reference proteome</keyword>
<proteinExistence type="inferred from homology"/>
<dbReference type="RefSeq" id="WP_153545563.1">
    <property type="nucleotide sequence ID" value="NZ_WIXK01000002.1"/>
</dbReference>
<sequence>MNRLDRRALFASGAAAALLAATGASASGAPKRGGTLRLAVPRENDVLNTLARWAVQDALVEIGPDGVVRGELAQHWQSDADAKRWEFDLHPDAQFHGVGPVTADQVVASLTRSLTLQCSIEPLGARKIALTLAEPNPHLPYVLAQQSNLITLADTALPELTGSGCYEVVRATEGRNLRLKRVAKHYRDLQVGWFDAVDIGVIPNRDIRAEALRDGFVDVALFPQGDMLRSRRNLVFHPSADDMQIAAHRNIAIPPKVGQNTAIDDGRLLERWWML</sequence>
<dbReference type="SUPFAM" id="SSF53850">
    <property type="entry name" value="Periplasmic binding protein-like II"/>
    <property type="match status" value="1"/>
</dbReference>
<name>A0A844AV72_9RHOB</name>
<dbReference type="GO" id="GO:1904680">
    <property type="term" value="F:peptide transmembrane transporter activity"/>
    <property type="evidence" value="ECO:0007669"/>
    <property type="project" value="TreeGrafter"/>
</dbReference>
<gene>
    <name evidence="7" type="ORF">GG681_04560</name>
</gene>
<feature type="chain" id="PRO_5032797618" evidence="5">
    <location>
        <begin position="27"/>
        <end position="275"/>
    </location>
</feature>
<dbReference type="Proteomes" id="UP000436694">
    <property type="component" value="Unassembled WGS sequence"/>
</dbReference>
<dbReference type="InterPro" id="IPR006311">
    <property type="entry name" value="TAT_signal"/>
</dbReference>
<protein>
    <submittedName>
        <fullName evidence="7">Peptide ABC transporter substrate-binding protein</fullName>
    </submittedName>
</protein>
<reference evidence="7 8" key="1">
    <citation type="submission" date="2019-10" db="EMBL/GenBank/DDBJ databases">
        <title>Epibacterium sp. nov., isolated from seawater.</title>
        <authorList>
            <person name="Zhang X."/>
            <person name="Li N."/>
        </authorList>
    </citation>
    <scope>NUCLEOTIDE SEQUENCE [LARGE SCALE GENOMIC DNA]</scope>
    <source>
        <strain evidence="7 8">SM1969</strain>
    </source>
</reference>
<comment type="subcellular location">
    <subcellularLocation>
        <location evidence="1">Periplasm</location>
    </subcellularLocation>
</comment>
<evidence type="ECO:0000256" key="4">
    <source>
        <dbReference type="ARBA" id="ARBA00022729"/>
    </source>
</evidence>
<comment type="caution">
    <text evidence="7">The sequence shown here is derived from an EMBL/GenBank/DDBJ whole genome shotgun (WGS) entry which is preliminary data.</text>
</comment>
<evidence type="ECO:0000256" key="1">
    <source>
        <dbReference type="ARBA" id="ARBA00004418"/>
    </source>
</evidence>
<evidence type="ECO:0000256" key="5">
    <source>
        <dbReference type="SAM" id="SignalP"/>
    </source>
</evidence>
<keyword evidence="4 5" id="KW-0732">Signal</keyword>
<feature type="signal peptide" evidence="5">
    <location>
        <begin position="1"/>
        <end position="26"/>
    </location>
</feature>
<accession>A0A844AV72</accession>